<comment type="caution">
    <text evidence="9">Lacks conserved residue(s) required for the propagation of feature annotation.</text>
</comment>
<feature type="domain" description="EGF-like" evidence="12">
    <location>
        <begin position="2160"/>
        <end position="2197"/>
    </location>
</feature>
<dbReference type="PROSITE" id="PS51364">
    <property type="entry name" value="TB"/>
    <property type="match status" value="4"/>
</dbReference>
<dbReference type="FunFam" id="2.10.25.10:FF:000019">
    <property type="entry name" value="latent-transforming growth factor beta-binding protein 1 isoform X2"/>
    <property type="match status" value="1"/>
</dbReference>
<reference evidence="14" key="2">
    <citation type="submission" date="2025-09" db="UniProtKB">
        <authorList>
            <consortium name="Ensembl"/>
        </authorList>
    </citation>
    <scope>IDENTIFICATION</scope>
</reference>
<dbReference type="SUPFAM" id="SSF57184">
    <property type="entry name" value="Growth factor receptor domain"/>
    <property type="match status" value="8"/>
</dbReference>
<dbReference type="InterPro" id="IPR000152">
    <property type="entry name" value="EGF-type_Asp/Asn_hydroxyl_site"/>
</dbReference>
<accession>A0A673W9K4</accession>
<feature type="signal peptide" evidence="11">
    <location>
        <begin position="1"/>
        <end position="27"/>
    </location>
</feature>
<dbReference type="FunFam" id="2.10.25.10:FF:000046">
    <property type="entry name" value="Latent-transforming growth factor beta-binding protein 1 isoform x2"/>
    <property type="match status" value="1"/>
</dbReference>
<keyword evidence="6" id="KW-0677">Repeat</keyword>
<feature type="compositionally biased region" description="Low complexity" evidence="10">
    <location>
        <begin position="717"/>
        <end position="738"/>
    </location>
</feature>
<evidence type="ECO:0000256" key="4">
    <source>
        <dbReference type="ARBA" id="ARBA00022536"/>
    </source>
</evidence>
<evidence type="ECO:0000256" key="8">
    <source>
        <dbReference type="ARBA" id="ARBA00023180"/>
    </source>
</evidence>
<feature type="compositionally biased region" description="Pro residues" evidence="10">
    <location>
        <begin position="822"/>
        <end position="834"/>
    </location>
</feature>
<feature type="domain" description="EGF-like" evidence="12">
    <location>
        <begin position="1577"/>
        <end position="1618"/>
    </location>
</feature>
<dbReference type="PROSITE" id="PS01186">
    <property type="entry name" value="EGF_2"/>
    <property type="match status" value="11"/>
</dbReference>
<feature type="compositionally biased region" description="Low complexity" evidence="10">
    <location>
        <begin position="769"/>
        <end position="782"/>
    </location>
</feature>
<dbReference type="Pfam" id="PF07645">
    <property type="entry name" value="EGF_CA"/>
    <property type="match status" value="22"/>
</dbReference>
<feature type="region of interest" description="Disordered" evidence="10">
    <location>
        <begin position="1936"/>
        <end position="2106"/>
    </location>
</feature>
<dbReference type="Pfam" id="PF00683">
    <property type="entry name" value="TB"/>
    <property type="match status" value="3"/>
</dbReference>
<dbReference type="PROSITE" id="PS00010">
    <property type="entry name" value="ASX_HYDROXYL"/>
    <property type="match status" value="13"/>
</dbReference>
<feature type="disulfide bond" evidence="9">
    <location>
        <begin position="409"/>
        <end position="418"/>
    </location>
</feature>
<feature type="domain" description="EGF-like" evidence="12">
    <location>
        <begin position="387"/>
        <end position="419"/>
    </location>
</feature>
<dbReference type="InterPro" id="IPR052080">
    <property type="entry name" value="vWF_C/EGF_Fibrillin"/>
</dbReference>
<reference evidence="14" key="1">
    <citation type="submission" date="2025-08" db="UniProtKB">
        <authorList>
            <consortium name="Ensembl"/>
        </authorList>
    </citation>
    <scope>IDENTIFICATION</scope>
</reference>
<dbReference type="GO" id="GO:0005509">
    <property type="term" value="F:calcium ion binding"/>
    <property type="evidence" value="ECO:0007669"/>
    <property type="project" value="InterPro"/>
</dbReference>
<proteinExistence type="predicted"/>
<sequence length="2203" mass="238505">MSSRRCAHLFLLGVALILFLTFSKSSGTLVRNSAHKGVHETQRRTAGGYHHTTVNYQVYHTQWRMPTTSKPTLKQKQFHFNGKKHWKYATNVTLQLNGPNVCGNRCCHGWTLSPKTQKCTKPRCLPRCHNGAVCRQPNTCECRTGFYGARCEFASVTYGLVGLPWALLRPTSPMVSTTTTSAPSITLPPTTSLSPTITLPPTTIIPTTTTPVPAETTAAWRTEGTPASTTNPETKKYYTVRWQPLTLQEAQLLLLKKALARGGRGDKMTTILMKHIETERKKLQSASPSDLQDTRTTSVKSFHTQKGQYTVHVSPSAASNQTAGHRGGTAAGAGRRGAERIKVLFTPTICKVRCTQGRCTNFCEQGNVTTLYNSEQGGRAALGPGFRVFLCPMLCKNGGVCIQKDRCLCPPTFTGKFCHIPVATPSTNDIEKPPRIPSVLASQQLLTQSEYILPLQSQQQSHSQPSGASGSSMVKVRVQHPPEASVKIHQVLKVGYGPGTVREQSETVTWSAGLSGARTSVLPGERAEAPPPKPRVQAQTIHGDSTYTESSGFKYCFREVRNGQCSSPLPGLRSQDTCCRGIGLAWGINECVLCPPNKGNGVDGSCPAGFERINGTQCVARKVISEDKGQCYRILNSGSGRGSCSVPILRNITKQICCCSRVGKAWGKNCERCPYFGSVAFKEICPAGPGYHYSASAIKFNQRVVEQHGTGGPPVISQSTPQTRPQQPGSTTLLTTLTRPQQPSSSGPHTPQTRPQQPDGRALTPQTRPQQPSSGGSLSPQGRPHIPAISVTAGPTRVVTALPPTQTQRPPVDRRPVSPVRPAQPLPSPVTPRPPIPRPVRGVCETMPQVCGQGRCVDQPGGRHTCICNEGYQHNAQHTYCQDIDECRKSPPPCGSGRCQNTEGGYRCSCPSGYQPGPQGTSCIDVNECIQALSPCSVGECENTPGRYRCVCPAGFRANYQQTQCQDIDECRQVPNPCNNGRCENSPGSFKCVCRTGYKLEGNTCKDVDECEDPLKCPGQACVNSPGSYKCVSCPPGFGLLNEQCRDVDECRQTPSLCTNGRCENTPGSYRCVCHTGYKLQGKTCTDVDECEDPLRCPGQACVNSQGSYNCVSCKPGFSMINRQCSDIDECRQFPGPCTNGHCENTQGSYSCACLTGYRLHGDTCTDVDECADPSQCPGQECVNSQGSYKCVSCKPGFGLVNRRCTDVDECLHSPTPCANGRCENTAGSYKCASCKTGFQLVNGQCSDVDECLHSPTPCANSRCENTAGSYKCACRSGFRLQGNTCTDVDECENALQCPGQKCINSEGSFICVACSPGFEAGNGQCTDVDECRQTSNLCTNGLCENTLGSYRCVCRTGFKLQDSVCIDVDECEDPVQCPGQRCVNSEGSYKCIACKAGHSMQDGLCADVDECQSPDTCGAARLCVNTDGSYRCDCHPGYRSTGLGRQCRDVNECLEGEYCFPKGECVNTEGSYRCVCSQGYTTSSDGSSCLDVDECARSGPGVCQDGRCVNTEGSYQCQCQVGFTTNPEKTACLDVDECSEGAVCRSQRCENTIGSYRCITSCEPGYRVTRTGECVDINECANETVCGEHAFCQNLIGTYQCMCDQGYTATSDGKGCVDENECETMQGVCGAARCENVDGSFMCECPGHGEEFDTRSGQCLSTHRPGLPVFPGGSSSSSSSSTTGLGPQRRPDASQLPPARPGELRECYYNTEEQSSCSVLARNTTQQECCCTVGQGWGMGCQFDPCPQLGTAEHQALCPSGRGYVTGPRAFSYKDVDECKLFHPEVCKSGVCVNNIPGYSCYCTSGYYYDNVFLECIDVDECEAGEDSCPGGICVNTLGSHFCTCVPPLVLDDTQRSCVNSTGLAVDEKLSFCWQYVTPDLVCQSPLLGRQVTFTECCCLYGEGWGLQCALCPARDSEDYEARCNVILRPPEFPPSFPDRYGPDPGPGPGRGGGGGYRVPYGPDSFPDPIRRRPEYPRPDYDDYTPPGGSRSGFRGRTPSTFSIPESPYRRPSGYIPERYYDEDDYGPPDAPPRLPFRTLPDPRSELAFGARPPLPIPEGLPLSLAPLPDSDPYSEEEEGLEPWRVEPPFPDRRGPVGGGGGPRRVYERRYEPYAGLSTEDCGILHGCENGRCIRVAEGYTCDCYEGYELDMTSMACIDINECEDPDNVCASGRCINTDGSYRCVCHRGYVMSHRSNRCVAA</sequence>
<dbReference type="FunFam" id="2.10.25.10:FF:000139">
    <property type="entry name" value="Fibulin-1"/>
    <property type="match status" value="1"/>
</dbReference>
<dbReference type="Proteomes" id="UP000472277">
    <property type="component" value="Chromosome 13"/>
</dbReference>
<feature type="domain" description="TB" evidence="13">
    <location>
        <begin position="1872"/>
        <end position="1925"/>
    </location>
</feature>
<feature type="domain" description="EGF-like" evidence="12">
    <location>
        <begin position="1127"/>
        <end position="1166"/>
    </location>
</feature>
<dbReference type="FunFam" id="3.90.290.10:FF:000001">
    <property type="entry name" value="Latent-transforming growth factor beta-binding protein 3 isoform 1"/>
    <property type="match status" value="1"/>
</dbReference>
<organism evidence="14 15">
    <name type="scientific">Salmo trutta</name>
    <name type="common">Brown trout</name>
    <dbReference type="NCBI Taxonomy" id="8032"/>
    <lineage>
        <taxon>Eukaryota</taxon>
        <taxon>Metazoa</taxon>
        <taxon>Chordata</taxon>
        <taxon>Craniata</taxon>
        <taxon>Vertebrata</taxon>
        <taxon>Euteleostomi</taxon>
        <taxon>Actinopterygii</taxon>
        <taxon>Neopterygii</taxon>
        <taxon>Teleostei</taxon>
        <taxon>Protacanthopterygii</taxon>
        <taxon>Salmoniformes</taxon>
        <taxon>Salmonidae</taxon>
        <taxon>Salmoninae</taxon>
        <taxon>Salmo</taxon>
    </lineage>
</organism>
<feature type="disulfide bond" evidence="9">
    <location>
        <begin position="391"/>
        <end position="401"/>
    </location>
</feature>
<keyword evidence="7 9" id="KW-1015">Disulfide bond</keyword>
<dbReference type="InterPro" id="IPR018097">
    <property type="entry name" value="EGF_Ca-bd_CS"/>
</dbReference>
<dbReference type="InterPro" id="IPR009030">
    <property type="entry name" value="Growth_fac_rcpt_cys_sf"/>
</dbReference>
<comment type="subcellular location">
    <subcellularLocation>
        <location evidence="1">Secreted</location>
        <location evidence="1">Extracellular space</location>
        <location evidence="1">Extracellular matrix</location>
    </subcellularLocation>
</comment>
<feature type="domain" description="EGF-like" evidence="12">
    <location>
        <begin position="120"/>
        <end position="152"/>
    </location>
</feature>
<dbReference type="InterPro" id="IPR049883">
    <property type="entry name" value="NOTCH1_EGF-like"/>
</dbReference>
<dbReference type="PANTHER" id="PTHR47333:SF4">
    <property type="entry name" value="EGF-LIKE DOMAIN-CONTAINING PROTEIN"/>
    <property type="match status" value="1"/>
</dbReference>
<dbReference type="FunFam" id="2.10.25.10:FF:000002">
    <property type="entry name" value="Latent-transforming growth factor beta-binding protein 3"/>
    <property type="match status" value="1"/>
</dbReference>
<dbReference type="CDD" id="cd00054">
    <property type="entry name" value="EGF_CA"/>
    <property type="match status" value="18"/>
</dbReference>
<feature type="region of interest" description="Disordered" evidence="10">
    <location>
        <begin position="178"/>
        <end position="210"/>
    </location>
</feature>
<feature type="region of interest" description="Disordered" evidence="10">
    <location>
        <begin position="708"/>
        <end position="834"/>
    </location>
</feature>
<feature type="compositionally biased region" description="Polar residues" evidence="10">
    <location>
        <begin position="739"/>
        <end position="756"/>
    </location>
</feature>
<feature type="compositionally biased region" description="Low complexity" evidence="10">
    <location>
        <begin position="2062"/>
        <end position="2073"/>
    </location>
</feature>
<feature type="domain" description="EGF-like" evidence="12">
    <location>
        <begin position="883"/>
        <end position="924"/>
    </location>
</feature>
<feature type="compositionally biased region" description="Polar residues" evidence="10">
    <location>
        <begin position="284"/>
        <end position="298"/>
    </location>
</feature>
<dbReference type="SUPFAM" id="SSF57196">
    <property type="entry name" value="EGF/Laminin"/>
    <property type="match status" value="4"/>
</dbReference>
<evidence type="ECO:0000256" key="9">
    <source>
        <dbReference type="PROSITE-ProRule" id="PRU00076"/>
    </source>
</evidence>
<feature type="region of interest" description="Disordered" evidence="10">
    <location>
        <begin position="1670"/>
        <end position="1701"/>
    </location>
</feature>
<evidence type="ECO:0000256" key="6">
    <source>
        <dbReference type="ARBA" id="ARBA00022737"/>
    </source>
</evidence>
<feature type="domain" description="EGF-like" evidence="12">
    <location>
        <begin position="1047"/>
        <end position="1086"/>
    </location>
</feature>
<dbReference type="InterPro" id="IPR001881">
    <property type="entry name" value="EGF-like_Ca-bd_dom"/>
</dbReference>
<feature type="domain" description="EGF-like" evidence="12">
    <location>
        <begin position="1328"/>
        <end position="1365"/>
    </location>
</feature>
<keyword evidence="2" id="KW-0964">Secreted</keyword>
<feature type="compositionally biased region" description="Basic and acidic residues" evidence="10">
    <location>
        <begin position="2083"/>
        <end position="2096"/>
    </location>
</feature>
<evidence type="ECO:0000256" key="2">
    <source>
        <dbReference type="ARBA" id="ARBA00022525"/>
    </source>
</evidence>
<dbReference type="SUPFAM" id="SSF57581">
    <property type="entry name" value="TB module/8-cys domain"/>
    <property type="match status" value="4"/>
</dbReference>
<dbReference type="InterPro" id="IPR000742">
    <property type="entry name" value="EGF"/>
</dbReference>
<dbReference type="FunFam" id="2.10.25.10:FF:000194">
    <property type="entry name" value="Latent transforming growth factor beta binding protein 2"/>
    <property type="match status" value="1"/>
</dbReference>
<dbReference type="Gene3D" id="3.90.290.10">
    <property type="entry name" value="TGF-beta binding (TB) domain"/>
    <property type="match status" value="4"/>
</dbReference>
<evidence type="ECO:0000313" key="15">
    <source>
        <dbReference type="Proteomes" id="UP000472277"/>
    </source>
</evidence>
<dbReference type="SMART" id="SM00181">
    <property type="entry name" value="EGF"/>
    <property type="match status" value="26"/>
</dbReference>
<feature type="domain" description="TB" evidence="13">
    <location>
        <begin position="629"/>
        <end position="685"/>
    </location>
</feature>
<feature type="domain" description="EGF-like" evidence="12">
    <location>
        <begin position="925"/>
        <end position="966"/>
    </location>
</feature>
<keyword evidence="3" id="KW-0272">Extracellular matrix</keyword>
<evidence type="ECO:0000259" key="13">
    <source>
        <dbReference type="PROSITE" id="PS51364"/>
    </source>
</evidence>
<feature type="domain" description="EGF-like" evidence="12">
    <location>
        <begin position="1248"/>
        <end position="1287"/>
    </location>
</feature>
<feature type="domain" description="EGF-like" evidence="12">
    <location>
        <begin position="1492"/>
        <end position="1529"/>
    </location>
</feature>
<feature type="compositionally biased region" description="Low complexity" evidence="10">
    <location>
        <begin position="1985"/>
        <end position="2002"/>
    </location>
</feature>
<evidence type="ECO:0000256" key="3">
    <source>
        <dbReference type="ARBA" id="ARBA00022530"/>
    </source>
</evidence>
<evidence type="ECO:0000256" key="11">
    <source>
        <dbReference type="SAM" id="SignalP"/>
    </source>
</evidence>
<evidence type="ECO:0000256" key="10">
    <source>
        <dbReference type="SAM" id="MobiDB-lite"/>
    </source>
</evidence>
<feature type="domain" description="TB" evidence="13">
    <location>
        <begin position="1706"/>
        <end position="1759"/>
    </location>
</feature>
<feature type="domain" description="EGF-like" evidence="12">
    <location>
        <begin position="967"/>
        <end position="1006"/>
    </location>
</feature>
<feature type="disulfide bond" evidence="9">
    <location>
        <begin position="124"/>
        <end position="134"/>
    </location>
</feature>
<feature type="region of interest" description="Disordered" evidence="10">
    <location>
        <begin position="279"/>
        <end position="298"/>
    </location>
</feature>
<evidence type="ECO:0000256" key="1">
    <source>
        <dbReference type="ARBA" id="ARBA00004498"/>
    </source>
</evidence>
<dbReference type="PROSITE" id="PS01187">
    <property type="entry name" value="EGF_CA"/>
    <property type="match status" value="7"/>
</dbReference>
<feature type="domain" description="EGF-like" evidence="12">
    <location>
        <begin position="1450"/>
        <end position="1491"/>
    </location>
</feature>
<dbReference type="SMART" id="SM00179">
    <property type="entry name" value="EGF_CA"/>
    <property type="match status" value="24"/>
</dbReference>
<dbReference type="PANTHER" id="PTHR47333">
    <property type="entry name" value="VON WILLEBRAND FACTOR C AND EGF DOMAIN-CONTAINING PROTEIN"/>
    <property type="match status" value="1"/>
</dbReference>
<feature type="chain" id="PRO_5025606850" evidence="11">
    <location>
        <begin position="28"/>
        <end position="2203"/>
    </location>
</feature>
<evidence type="ECO:0000256" key="7">
    <source>
        <dbReference type="ARBA" id="ARBA00023157"/>
    </source>
</evidence>
<dbReference type="Ensembl" id="ENSSTUT00000005733.1">
    <property type="protein sequence ID" value="ENSSTUP00000005407.1"/>
    <property type="gene ID" value="ENSSTUG00000002462.1"/>
</dbReference>
<feature type="compositionally biased region" description="Basic and acidic residues" evidence="10">
    <location>
        <begin position="1970"/>
        <end position="1982"/>
    </location>
</feature>
<feature type="compositionally biased region" description="Gly residues" evidence="10">
    <location>
        <begin position="325"/>
        <end position="334"/>
    </location>
</feature>
<dbReference type="GeneTree" id="ENSGT00940000158234"/>
<protein>
    <submittedName>
        <fullName evidence="14">Latent transforming growth factor beta binding protein 4</fullName>
    </submittedName>
</protein>
<evidence type="ECO:0000313" key="14">
    <source>
        <dbReference type="Ensembl" id="ENSSTUP00000005407.1"/>
    </source>
</evidence>
<dbReference type="InterPro" id="IPR036773">
    <property type="entry name" value="TB_dom_sf"/>
</dbReference>
<dbReference type="Gene3D" id="2.10.25.10">
    <property type="entry name" value="Laminin"/>
    <property type="match status" value="26"/>
</dbReference>
<dbReference type="InterPro" id="IPR017878">
    <property type="entry name" value="TB_dom"/>
</dbReference>
<dbReference type="PROSITE" id="PS50026">
    <property type="entry name" value="EGF_3"/>
    <property type="match status" value="14"/>
</dbReference>
<feature type="region of interest" description="Disordered" evidence="10">
    <location>
        <begin position="313"/>
        <end position="334"/>
    </location>
</feature>
<feature type="compositionally biased region" description="Low complexity" evidence="10">
    <location>
        <begin position="1959"/>
        <end position="1969"/>
    </location>
</feature>
<feature type="domain" description="EGF-like" evidence="12">
    <location>
        <begin position="1408"/>
        <end position="1449"/>
    </location>
</feature>
<dbReference type="FunFam" id="2.10.25.10:FF:000017">
    <property type="entry name" value="latent-transforming growth factor beta-binding protein 4 isoform X1"/>
    <property type="match status" value="2"/>
</dbReference>
<evidence type="ECO:0000259" key="12">
    <source>
        <dbReference type="PROSITE" id="PS50026"/>
    </source>
</evidence>
<evidence type="ECO:0000256" key="5">
    <source>
        <dbReference type="ARBA" id="ARBA00022729"/>
    </source>
</evidence>
<keyword evidence="4 9" id="KW-0245">EGF-like domain</keyword>
<keyword evidence="5 11" id="KW-0732">Signal</keyword>
<dbReference type="PROSITE" id="PS00022">
    <property type="entry name" value="EGF_1"/>
    <property type="match status" value="2"/>
</dbReference>
<dbReference type="FunFam" id="2.10.25.10:FF:000005">
    <property type="entry name" value="Fibrillin 2"/>
    <property type="match status" value="7"/>
</dbReference>
<name>A0A673W9K4_SALTR</name>
<feature type="domain" description="TB" evidence="13">
    <location>
        <begin position="554"/>
        <end position="596"/>
    </location>
</feature>
<dbReference type="FunFam" id="2.10.25.10:FF:000024">
    <property type="entry name" value="Putative latent-transforming growth factor beta-binding protein 2"/>
    <property type="match status" value="2"/>
</dbReference>
<keyword evidence="15" id="KW-1185">Reference proteome</keyword>
<gene>
    <name evidence="14" type="primary">LTBP4</name>
    <name evidence="14" type="synonym">LOC115205990</name>
</gene>
<feature type="disulfide bond" evidence="9">
    <location>
        <begin position="142"/>
        <end position="151"/>
    </location>
</feature>
<keyword evidence="8" id="KW-0325">Glycoprotein</keyword>